<sequence>MRKIVAAVAFLLFASGVACSASTPTVDVSGLSEASMNFDQDGVGPFLHELSSSVSTNLDPDALTNAIDALPVETSGNWEFSANLNGKHERLVVVAFKDDVDAPDLAFYTSPELATKLQRHLESFAQAQGW</sequence>
<protein>
    <recommendedName>
        <fullName evidence="4">Lipoprotein</fullName>
    </recommendedName>
</protein>
<accession>A0A7X5SAP4</accession>
<proteinExistence type="predicted"/>
<keyword evidence="1" id="KW-0732">Signal</keyword>
<dbReference type="AlphaFoldDB" id="A0A7X5SAP4"/>
<organism evidence="2 3">
    <name type="scientific">Xanthomonas perforans</name>
    <dbReference type="NCBI Taxonomy" id="442694"/>
    <lineage>
        <taxon>Bacteria</taxon>
        <taxon>Pseudomonadati</taxon>
        <taxon>Pseudomonadota</taxon>
        <taxon>Gammaproteobacteria</taxon>
        <taxon>Lysobacterales</taxon>
        <taxon>Lysobacteraceae</taxon>
        <taxon>Xanthomonas</taxon>
    </lineage>
</organism>
<name>A0A7X5SAP4_XANPE</name>
<feature type="chain" id="PRO_5031390893" description="Lipoprotein" evidence="1">
    <location>
        <begin position="21"/>
        <end position="130"/>
    </location>
</feature>
<evidence type="ECO:0000256" key="1">
    <source>
        <dbReference type="SAM" id="SignalP"/>
    </source>
</evidence>
<evidence type="ECO:0000313" key="2">
    <source>
        <dbReference type="EMBL" id="NEL78935.1"/>
    </source>
</evidence>
<reference evidence="2 3" key="1">
    <citation type="submission" date="2019-11" db="EMBL/GenBank/DDBJ databases">
        <title>Genome-resolved metagenomics to study the prevalence of co-infection and intraspecific heterogeneity among plant pathogen metapopulations.</title>
        <authorList>
            <person name="Newberry E."/>
            <person name="Bhandari R."/>
            <person name="Kemble J."/>
            <person name="Sikora E."/>
            <person name="Potnis N."/>
        </authorList>
    </citation>
    <scope>NUCLEOTIDE SEQUENCE [LARGE SCALE GENOMIC DNA]</scope>
    <source>
        <strain evidence="2">Xp_Tom_Tuscaloosa_18b</strain>
    </source>
</reference>
<dbReference type="PROSITE" id="PS51257">
    <property type="entry name" value="PROKAR_LIPOPROTEIN"/>
    <property type="match status" value="1"/>
</dbReference>
<dbReference type="Proteomes" id="UP000471082">
    <property type="component" value="Unassembled WGS sequence"/>
</dbReference>
<evidence type="ECO:0000313" key="3">
    <source>
        <dbReference type="Proteomes" id="UP000471082"/>
    </source>
</evidence>
<gene>
    <name evidence="2" type="ORF">G3W61_22265</name>
</gene>
<feature type="signal peptide" evidence="1">
    <location>
        <begin position="1"/>
        <end position="20"/>
    </location>
</feature>
<dbReference type="EMBL" id="JAAGYU010000247">
    <property type="protein sequence ID" value="NEL78935.1"/>
    <property type="molecule type" value="Genomic_DNA"/>
</dbReference>
<evidence type="ECO:0008006" key="4">
    <source>
        <dbReference type="Google" id="ProtNLM"/>
    </source>
</evidence>
<comment type="caution">
    <text evidence="2">The sequence shown here is derived from an EMBL/GenBank/DDBJ whole genome shotgun (WGS) entry which is preliminary data.</text>
</comment>